<evidence type="ECO:0000256" key="1">
    <source>
        <dbReference type="SAM" id="MobiDB-lite"/>
    </source>
</evidence>
<protein>
    <recommendedName>
        <fullName evidence="2">DUF1918 domain-containing protein</fullName>
    </recommendedName>
</protein>
<proteinExistence type="predicted"/>
<evidence type="ECO:0000313" key="4">
    <source>
        <dbReference type="Proteomes" id="UP000183561"/>
    </source>
</evidence>
<feature type="domain" description="DUF1918" evidence="2">
    <location>
        <begin position="1"/>
        <end position="58"/>
    </location>
</feature>
<dbReference type="SUPFAM" id="SSF50118">
    <property type="entry name" value="Cell growth inhibitor/plasmid maintenance toxic component"/>
    <property type="match status" value="1"/>
</dbReference>
<gene>
    <name evidence="3" type="ORF">SAMN04490239_0460</name>
</gene>
<accession>A0A1H4ICU9</accession>
<dbReference type="AlphaFoldDB" id="A0A1H4ICU9"/>
<feature type="region of interest" description="Disordered" evidence="1">
    <location>
        <begin position="78"/>
        <end position="100"/>
    </location>
</feature>
<sequence>MHAEPGDWLVVKGTVVDSPDEVGQIVEVRHADGEPPYLVRWIRDGHEALVFPGPDAHVVTAAEKVEEDRRERQRISAIQDAIAGQPHPEQRSLRTGHGGA</sequence>
<keyword evidence="4" id="KW-1185">Reference proteome</keyword>
<organism evidence="3 4">
    <name type="scientific">Rhodococcus koreensis</name>
    <dbReference type="NCBI Taxonomy" id="99653"/>
    <lineage>
        <taxon>Bacteria</taxon>
        <taxon>Bacillati</taxon>
        <taxon>Actinomycetota</taxon>
        <taxon>Actinomycetes</taxon>
        <taxon>Mycobacteriales</taxon>
        <taxon>Nocardiaceae</taxon>
        <taxon>Rhodococcus</taxon>
    </lineage>
</organism>
<reference evidence="4" key="1">
    <citation type="submission" date="2016-10" db="EMBL/GenBank/DDBJ databases">
        <authorList>
            <person name="Varghese N."/>
            <person name="Submissions S."/>
        </authorList>
    </citation>
    <scope>NUCLEOTIDE SEQUENCE [LARGE SCALE GENOMIC DNA]</scope>
    <source>
        <strain evidence="4">DSM 44498</strain>
    </source>
</reference>
<dbReference type="Pfam" id="PF08940">
    <property type="entry name" value="DUF1918"/>
    <property type="match status" value="1"/>
</dbReference>
<dbReference type="Gene3D" id="2.30.30.440">
    <property type="entry name" value="Domain of unknown function DUF1918"/>
    <property type="match status" value="1"/>
</dbReference>
<evidence type="ECO:0000313" key="3">
    <source>
        <dbReference type="EMBL" id="SEB31887.1"/>
    </source>
</evidence>
<name>A0A1H4ICU9_9NOCA</name>
<dbReference type="EMBL" id="FNSV01000002">
    <property type="protein sequence ID" value="SEB31887.1"/>
    <property type="molecule type" value="Genomic_DNA"/>
</dbReference>
<evidence type="ECO:0000259" key="2">
    <source>
        <dbReference type="Pfam" id="PF08940"/>
    </source>
</evidence>
<dbReference type="InterPro" id="IPR015035">
    <property type="entry name" value="DUF1918"/>
</dbReference>
<dbReference type="Proteomes" id="UP000183561">
    <property type="component" value="Unassembled WGS sequence"/>
</dbReference>